<dbReference type="InParanoid" id="J7SBT6"/>
<dbReference type="RefSeq" id="XP_012177394.1">
    <property type="nucleotide sequence ID" value="XM_012322004.1"/>
</dbReference>
<reference evidence="2 3" key="1">
    <citation type="journal article" date="2012" name="Appl. Environ. Microbiol.">
        <title>Short-read sequencing for genomic analysis of the brown rot fungus Fibroporia radiculosa.</title>
        <authorList>
            <person name="Tang J.D."/>
            <person name="Perkins A.D."/>
            <person name="Sonstegard T.S."/>
            <person name="Schroeder S.G."/>
            <person name="Burgess S.C."/>
            <person name="Diehl S.V."/>
        </authorList>
    </citation>
    <scope>NUCLEOTIDE SEQUENCE [LARGE SCALE GENOMIC DNA]</scope>
    <source>
        <strain evidence="2 3">TFFH 294</strain>
    </source>
</reference>
<dbReference type="AlphaFoldDB" id="J7SBT6"/>
<dbReference type="InterPro" id="IPR000182">
    <property type="entry name" value="GNAT_dom"/>
</dbReference>
<dbReference type="HOGENOM" id="CLU_073647_1_0_1"/>
<dbReference type="Gene3D" id="3.40.630.30">
    <property type="match status" value="1"/>
</dbReference>
<keyword evidence="3" id="KW-1185">Reference proteome</keyword>
<protein>
    <recommendedName>
        <fullName evidence="1">N-acetyltransferase domain-containing protein</fullName>
    </recommendedName>
</protein>
<dbReference type="OrthoDB" id="630895at2759"/>
<dbReference type="Pfam" id="PF13302">
    <property type="entry name" value="Acetyltransf_3"/>
    <property type="match status" value="1"/>
</dbReference>
<dbReference type="PANTHER" id="PTHR43328">
    <property type="entry name" value="ACETYLTRANSFERASE-RELATED"/>
    <property type="match status" value="1"/>
</dbReference>
<name>J7SBT6_9APHY</name>
<dbReference type="PANTHER" id="PTHR43328:SF1">
    <property type="entry name" value="N-ACETYLTRANSFERASE DOMAIN-CONTAINING PROTEIN"/>
    <property type="match status" value="1"/>
</dbReference>
<dbReference type="Proteomes" id="UP000006352">
    <property type="component" value="Unassembled WGS sequence"/>
</dbReference>
<dbReference type="STRING" id="599839.J7SBT6"/>
<sequence>MTTVMDMYHPLQVNPITGEPFLRLPSPLDNIIITPPRLSDASSIVSILNDPRVCRSLTGPPYPYLLSHAEDWLKASMAESDALLCELAKAGQEKKESPPSIVGACPIRTLREVKNDGTEVFLGDICLRRCEFQFEEPDEERIRQSDENWRREPGNPELVYCVGDYIASSHHCRGIMSAALGILLSAWAIPRMGARKIRVEIFKGNDASVRVFEKNGFVIEKTVEKEVTTNFGDVKSGSHILWWRR</sequence>
<evidence type="ECO:0000313" key="2">
    <source>
        <dbReference type="EMBL" id="CCL98111.1"/>
    </source>
</evidence>
<evidence type="ECO:0000313" key="3">
    <source>
        <dbReference type="Proteomes" id="UP000006352"/>
    </source>
</evidence>
<dbReference type="GO" id="GO:0016747">
    <property type="term" value="F:acyltransferase activity, transferring groups other than amino-acyl groups"/>
    <property type="evidence" value="ECO:0007669"/>
    <property type="project" value="InterPro"/>
</dbReference>
<feature type="domain" description="N-acetyltransferase" evidence="1">
    <location>
        <begin position="31"/>
        <end position="218"/>
    </location>
</feature>
<dbReference type="SUPFAM" id="SSF55729">
    <property type="entry name" value="Acyl-CoA N-acyltransferases (Nat)"/>
    <property type="match status" value="1"/>
</dbReference>
<evidence type="ECO:0000259" key="1">
    <source>
        <dbReference type="Pfam" id="PF13302"/>
    </source>
</evidence>
<dbReference type="InterPro" id="IPR016181">
    <property type="entry name" value="Acyl_CoA_acyltransferase"/>
</dbReference>
<proteinExistence type="predicted"/>
<dbReference type="GeneID" id="24093022"/>
<organism evidence="2 3">
    <name type="scientific">Fibroporia radiculosa</name>
    <dbReference type="NCBI Taxonomy" id="599839"/>
    <lineage>
        <taxon>Eukaryota</taxon>
        <taxon>Fungi</taxon>
        <taxon>Dikarya</taxon>
        <taxon>Basidiomycota</taxon>
        <taxon>Agaricomycotina</taxon>
        <taxon>Agaricomycetes</taxon>
        <taxon>Polyporales</taxon>
        <taxon>Fibroporiaceae</taxon>
        <taxon>Fibroporia</taxon>
    </lineage>
</organism>
<accession>J7SBT6</accession>
<dbReference type="EMBL" id="HE796869">
    <property type="protein sequence ID" value="CCL98111.1"/>
    <property type="molecule type" value="Genomic_DNA"/>
</dbReference>
<gene>
    <name evidence="2" type="ORF">FIBRA_00105</name>
</gene>